<dbReference type="Proteomes" id="UP000018817">
    <property type="component" value="Unassembled WGS sequence"/>
</dbReference>
<dbReference type="SMART" id="SM00298">
    <property type="entry name" value="CHROMO"/>
    <property type="match status" value="1"/>
</dbReference>
<dbReference type="InterPro" id="IPR000953">
    <property type="entry name" value="Chromo/chromo_shadow_dom"/>
</dbReference>
<protein>
    <recommendedName>
        <fullName evidence="2">Chromo domain-containing protein</fullName>
    </recommendedName>
</protein>
<evidence type="ECO:0000313" key="4">
    <source>
        <dbReference type="Proteomes" id="UP000018817"/>
    </source>
</evidence>
<dbReference type="GeneID" id="20177028"/>
<dbReference type="PROSITE" id="PS50013">
    <property type="entry name" value="CHROMO_2"/>
    <property type="match status" value="1"/>
</dbReference>
<dbReference type="EMBL" id="KI669571">
    <property type="protein sequence ID" value="ETN14864.1"/>
    <property type="molecule type" value="Genomic_DNA"/>
</dbReference>
<dbReference type="InterPro" id="IPR016197">
    <property type="entry name" value="Chromo-like_dom_sf"/>
</dbReference>
<reference evidence="4" key="1">
    <citation type="submission" date="2011-12" db="EMBL/GenBank/DDBJ databases">
        <authorList>
            <consortium name="The Broad Institute Genome Sequencing Platform"/>
            <person name="Russ C."/>
            <person name="Tyler B."/>
            <person name="Panabieres F."/>
            <person name="Shan W."/>
            <person name="Tripathy S."/>
            <person name="Grunwald N."/>
            <person name="Machado M."/>
            <person name="Young S.K."/>
            <person name="Zeng Q."/>
            <person name="Gargeya S."/>
            <person name="Fitzgerald M."/>
            <person name="Haas B."/>
            <person name="Abouelleil A."/>
            <person name="Alvarado L."/>
            <person name="Arachchi H.M."/>
            <person name="Berlin A."/>
            <person name="Chapman S.B."/>
            <person name="Gearin G."/>
            <person name="Goldberg J."/>
            <person name="Griggs A."/>
            <person name="Gujja S."/>
            <person name="Hansen M."/>
            <person name="Heiman D."/>
            <person name="Howarth C."/>
            <person name="Larimer J."/>
            <person name="Lui A."/>
            <person name="MacDonald P.J.P."/>
            <person name="McCowen C."/>
            <person name="Montmayeur A."/>
            <person name="Murphy C."/>
            <person name="Neiman D."/>
            <person name="Pearson M."/>
            <person name="Priest M."/>
            <person name="Roberts A."/>
            <person name="Saif S."/>
            <person name="Shea T."/>
            <person name="Sisk P."/>
            <person name="Stolte C."/>
            <person name="Sykes S."/>
            <person name="Wortman J."/>
            <person name="Nusbaum C."/>
            <person name="Birren B."/>
        </authorList>
    </citation>
    <scope>NUCLEOTIDE SEQUENCE [LARGE SCALE GENOMIC DNA]</scope>
    <source>
        <strain evidence="4">INRA-310</strain>
    </source>
</reference>
<evidence type="ECO:0000259" key="2">
    <source>
        <dbReference type="PROSITE" id="PS50013"/>
    </source>
</evidence>
<feature type="region of interest" description="Disordered" evidence="1">
    <location>
        <begin position="142"/>
        <end position="243"/>
    </location>
</feature>
<dbReference type="InterPro" id="IPR023780">
    <property type="entry name" value="Chromo_domain"/>
</dbReference>
<dbReference type="SUPFAM" id="SSF54160">
    <property type="entry name" value="Chromo domain-like"/>
    <property type="match status" value="1"/>
</dbReference>
<sequence>MPEMQEQVKLKVQLSNLILMVRDLVVNQQEGGHTRREDADAVPASADPQRGNPAETWPPPALLDEHGEPHYHVERFVARRRRRGRTQYLVKWKGYPHLLRSSVPEAEALLREHEAEAAVVLDIGMSEFVSNEVAVCPGEDGAEWRSRHRGQGPEDADVVAPRSLSEGYGPHGPEPSVSRDTVSSPRSVGAAAPGGGDGAGTAPPSSGRARSRRERRGRRRASVTSLASDEASNVTSSEAPRDCCEQLYTLVDGVTEEVEDDISLDSLPAAA</sequence>
<feature type="compositionally biased region" description="Basic residues" evidence="1">
    <location>
        <begin position="209"/>
        <end position="221"/>
    </location>
</feature>
<evidence type="ECO:0000313" key="3">
    <source>
        <dbReference type="EMBL" id="ETN14864.1"/>
    </source>
</evidence>
<dbReference type="Pfam" id="PF00385">
    <property type="entry name" value="Chromo"/>
    <property type="match status" value="1"/>
</dbReference>
<dbReference type="VEuPathDB" id="FungiDB:PPTG_07114"/>
<evidence type="ECO:0000256" key="1">
    <source>
        <dbReference type="SAM" id="MobiDB-lite"/>
    </source>
</evidence>
<organism evidence="3 4">
    <name type="scientific">Phytophthora nicotianae (strain INRA-310)</name>
    <name type="common">Phytophthora parasitica</name>
    <dbReference type="NCBI Taxonomy" id="761204"/>
    <lineage>
        <taxon>Eukaryota</taxon>
        <taxon>Sar</taxon>
        <taxon>Stramenopiles</taxon>
        <taxon>Oomycota</taxon>
        <taxon>Peronosporomycetes</taxon>
        <taxon>Peronosporales</taxon>
        <taxon>Peronosporaceae</taxon>
        <taxon>Phytophthora</taxon>
    </lineage>
</organism>
<reference evidence="3 4" key="2">
    <citation type="submission" date="2013-11" db="EMBL/GenBank/DDBJ databases">
        <title>The Genome Sequence of Phytophthora parasitica INRA-310.</title>
        <authorList>
            <consortium name="The Broad Institute Genomics Platform"/>
            <person name="Russ C."/>
            <person name="Tyler B."/>
            <person name="Panabieres F."/>
            <person name="Shan W."/>
            <person name="Tripathy S."/>
            <person name="Grunwald N."/>
            <person name="Machado M."/>
            <person name="Johnson C.S."/>
            <person name="Arredondo F."/>
            <person name="Hong C."/>
            <person name="Coffey M."/>
            <person name="Young S.K."/>
            <person name="Zeng Q."/>
            <person name="Gargeya S."/>
            <person name="Fitzgerald M."/>
            <person name="Abouelleil A."/>
            <person name="Alvarado L."/>
            <person name="Chapman S.B."/>
            <person name="Gainer-Dewar J."/>
            <person name="Goldberg J."/>
            <person name="Griggs A."/>
            <person name="Gujja S."/>
            <person name="Hansen M."/>
            <person name="Howarth C."/>
            <person name="Imamovic A."/>
            <person name="Ireland A."/>
            <person name="Larimer J."/>
            <person name="McCowan C."/>
            <person name="Murphy C."/>
            <person name="Pearson M."/>
            <person name="Poon T.W."/>
            <person name="Priest M."/>
            <person name="Roberts A."/>
            <person name="Saif S."/>
            <person name="Shea T."/>
            <person name="Sykes S."/>
            <person name="Wortman J."/>
            <person name="Nusbaum C."/>
            <person name="Birren B."/>
        </authorList>
    </citation>
    <scope>NUCLEOTIDE SEQUENCE [LARGE SCALE GENOMIC DNA]</scope>
    <source>
        <strain evidence="3 4">INRA-310</strain>
    </source>
</reference>
<dbReference type="STRING" id="761204.W2QQU1"/>
<gene>
    <name evidence="3" type="ORF">PPTG_07114</name>
</gene>
<dbReference type="Gene3D" id="2.40.50.40">
    <property type="match status" value="1"/>
</dbReference>
<accession>W2QQU1</accession>
<feature type="domain" description="Chromo" evidence="2">
    <location>
        <begin position="71"/>
        <end position="110"/>
    </location>
</feature>
<proteinExistence type="predicted"/>
<feature type="compositionally biased region" description="Polar residues" evidence="1">
    <location>
        <begin position="223"/>
        <end position="238"/>
    </location>
</feature>
<feature type="region of interest" description="Disordered" evidence="1">
    <location>
        <begin position="30"/>
        <end position="54"/>
    </location>
</feature>
<dbReference type="OrthoDB" id="137094at2759"/>
<dbReference type="RefSeq" id="XP_008899523.1">
    <property type="nucleotide sequence ID" value="XM_008901275.1"/>
</dbReference>
<dbReference type="AlphaFoldDB" id="W2QQU1"/>
<name>W2QQU1_PHYN3</name>
<dbReference type="CDD" id="cd00024">
    <property type="entry name" value="CD_CSD"/>
    <property type="match status" value="1"/>
</dbReference>